<feature type="transmembrane region" description="Helical" evidence="1">
    <location>
        <begin position="28"/>
        <end position="48"/>
    </location>
</feature>
<keyword evidence="1" id="KW-1133">Transmembrane helix</keyword>
<dbReference type="InterPro" id="IPR002541">
    <property type="entry name" value="Cyt_c_assembly"/>
</dbReference>
<dbReference type="Proteomes" id="UP001240171">
    <property type="component" value="Unassembled WGS sequence"/>
</dbReference>
<evidence type="ECO:0000313" key="3">
    <source>
        <dbReference type="EMBL" id="MDO7906901.1"/>
    </source>
</evidence>
<keyword evidence="1" id="KW-0812">Transmembrane</keyword>
<dbReference type="RefSeq" id="WP_305024106.1">
    <property type="nucleotide sequence ID" value="NZ_JAUQTB010000005.1"/>
</dbReference>
<comment type="caution">
    <text evidence="3">The sequence shown here is derived from an EMBL/GenBank/DDBJ whole genome shotgun (WGS) entry which is preliminary data.</text>
</comment>
<feature type="transmembrane region" description="Helical" evidence="1">
    <location>
        <begin position="238"/>
        <end position="260"/>
    </location>
</feature>
<name>A0ABT9CCD6_9BACL</name>
<gene>
    <name evidence="3" type="primary">ccsA</name>
    <name evidence="3" type="ORF">Q5741_10785</name>
</gene>
<dbReference type="PANTHER" id="PTHR38034">
    <property type="entry name" value="INNER MEMBRANE PROTEIN YPJD"/>
    <property type="match status" value="1"/>
</dbReference>
<feature type="transmembrane region" description="Helical" evidence="1">
    <location>
        <begin position="173"/>
        <end position="198"/>
    </location>
</feature>
<dbReference type="InterPro" id="IPR052372">
    <property type="entry name" value="YpjD/HemX"/>
</dbReference>
<feature type="transmembrane region" description="Helical" evidence="1">
    <location>
        <begin position="115"/>
        <end position="148"/>
    </location>
</feature>
<dbReference type="PANTHER" id="PTHR38034:SF1">
    <property type="entry name" value="INNER MEMBRANE PROTEIN YPJD"/>
    <property type="match status" value="1"/>
</dbReference>
<proteinExistence type="predicted"/>
<feature type="transmembrane region" description="Helical" evidence="1">
    <location>
        <begin position="54"/>
        <end position="76"/>
    </location>
</feature>
<dbReference type="EMBL" id="JAUQTB010000005">
    <property type="protein sequence ID" value="MDO7906901.1"/>
    <property type="molecule type" value="Genomic_DNA"/>
</dbReference>
<keyword evidence="1" id="KW-0472">Membrane</keyword>
<evidence type="ECO:0000313" key="4">
    <source>
        <dbReference type="Proteomes" id="UP001240171"/>
    </source>
</evidence>
<reference evidence="3 4" key="1">
    <citation type="submission" date="2023-07" db="EMBL/GenBank/DDBJ databases">
        <title>Paenibacillus sp. JX-17 nov. isolated from soil.</title>
        <authorList>
            <person name="Wan Y."/>
            <person name="Liu B."/>
        </authorList>
    </citation>
    <scope>NUCLEOTIDE SEQUENCE [LARGE SCALE GENOMIC DNA]</scope>
    <source>
        <strain evidence="3 4">JX-17</strain>
    </source>
</reference>
<evidence type="ECO:0000256" key="1">
    <source>
        <dbReference type="SAM" id="Phobius"/>
    </source>
</evidence>
<protein>
    <submittedName>
        <fullName evidence="3">Cytochrome c biogenesis protein CcsA</fullName>
    </submittedName>
</protein>
<dbReference type="Pfam" id="PF01578">
    <property type="entry name" value="Cytochrom_C_asm"/>
    <property type="match status" value="1"/>
</dbReference>
<feature type="transmembrane region" description="Helical" evidence="1">
    <location>
        <begin position="83"/>
        <end position="103"/>
    </location>
</feature>
<feature type="transmembrane region" description="Helical" evidence="1">
    <location>
        <begin position="210"/>
        <end position="226"/>
    </location>
</feature>
<feature type="domain" description="Cytochrome c assembly protein" evidence="2">
    <location>
        <begin position="58"/>
        <end position="260"/>
    </location>
</feature>
<sequence length="266" mass="30302">MIYIYALSLLFVFSDCIRRNAGAKRTGTGLLVVVILLQLCHLVLRTWTEGHLPIFTAYDFLFLFSFSLVLTALVMGRFRNSEFAVLLLGIVGFAVAVLNRFWFQAGDTPLGSGWYMVHGLLVLHITLANLSFAALTVAAVFAVMYLFLHRRLKRKKWNDTVRRLPSLELMDKYSYHAMLIGTPLLAVSVIVAVLSIIAENKWALLLDLKVWATVAALGVYIFYLVFKRYRNRSGLNMAKWTLIAYAFIILNFVVNTWSAFHHWAWG</sequence>
<evidence type="ECO:0000259" key="2">
    <source>
        <dbReference type="Pfam" id="PF01578"/>
    </source>
</evidence>
<keyword evidence="4" id="KW-1185">Reference proteome</keyword>
<organism evidence="3 4">
    <name type="scientific">Paenibacillus lacisoli</name>
    <dbReference type="NCBI Taxonomy" id="3064525"/>
    <lineage>
        <taxon>Bacteria</taxon>
        <taxon>Bacillati</taxon>
        <taxon>Bacillota</taxon>
        <taxon>Bacilli</taxon>
        <taxon>Bacillales</taxon>
        <taxon>Paenibacillaceae</taxon>
        <taxon>Paenibacillus</taxon>
    </lineage>
</organism>
<accession>A0ABT9CCD6</accession>